<gene>
    <name evidence="2" type="ORF">TTHERM_00497809</name>
</gene>
<reference evidence="3" key="1">
    <citation type="journal article" date="2006" name="PLoS Biol.">
        <title>Macronuclear genome sequence of the ciliate Tetrahymena thermophila, a model eukaryote.</title>
        <authorList>
            <person name="Eisen J.A."/>
            <person name="Coyne R.S."/>
            <person name="Wu M."/>
            <person name="Wu D."/>
            <person name="Thiagarajan M."/>
            <person name="Wortman J.R."/>
            <person name="Badger J.H."/>
            <person name="Ren Q."/>
            <person name="Amedeo P."/>
            <person name="Jones K.M."/>
            <person name="Tallon L.J."/>
            <person name="Delcher A.L."/>
            <person name="Salzberg S.L."/>
            <person name="Silva J.C."/>
            <person name="Haas B.J."/>
            <person name="Majoros W.H."/>
            <person name="Farzad M."/>
            <person name="Carlton J.M."/>
            <person name="Smith R.K. Jr."/>
            <person name="Garg J."/>
            <person name="Pearlman R.E."/>
            <person name="Karrer K.M."/>
            <person name="Sun L."/>
            <person name="Manning G."/>
            <person name="Elde N.C."/>
            <person name="Turkewitz A.P."/>
            <person name="Asai D.J."/>
            <person name="Wilkes D.E."/>
            <person name="Wang Y."/>
            <person name="Cai H."/>
            <person name="Collins K."/>
            <person name="Stewart B.A."/>
            <person name="Lee S.R."/>
            <person name="Wilamowska K."/>
            <person name="Weinberg Z."/>
            <person name="Ruzzo W.L."/>
            <person name="Wloga D."/>
            <person name="Gaertig J."/>
            <person name="Frankel J."/>
            <person name="Tsao C.-C."/>
            <person name="Gorovsky M.A."/>
            <person name="Keeling P.J."/>
            <person name="Waller R.F."/>
            <person name="Patron N.J."/>
            <person name="Cherry J.M."/>
            <person name="Stover N.A."/>
            <person name="Krieger C.J."/>
            <person name="del Toro C."/>
            <person name="Ryder H.F."/>
            <person name="Williamson S.C."/>
            <person name="Barbeau R.A."/>
            <person name="Hamilton E.P."/>
            <person name="Orias E."/>
        </authorList>
    </citation>
    <scope>NUCLEOTIDE SEQUENCE [LARGE SCALE GENOMIC DNA]</scope>
    <source>
        <strain evidence="3">SB210</strain>
    </source>
</reference>
<evidence type="ECO:0000313" key="3">
    <source>
        <dbReference type="Proteomes" id="UP000009168"/>
    </source>
</evidence>
<dbReference type="EMBL" id="GG662212">
    <property type="protein sequence ID" value="EDK31298.2"/>
    <property type="molecule type" value="Genomic_DNA"/>
</dbReference>
<name>A4VCP3_TETTS</name>
<feature type="region of interest" description="Disordered" evidence="1">
    <location>
        <begin position="248"/>
        <end position="270"/>
    </location>
</feature>
<dbReference type="Proteomes" id="UP000009168">
    <property type="component" value="Unassembled WGS sequence"/>
</dbReference>
<feature type="compositionally biased region" description="Low complexity" evidence="1">
    <location>
        <begin position="299"/>
        <end position="315"/>
    </location>
</feature>
<dbReference type="RefSeq" id="XP_001471071.2">
    <property type="nucleotide sequence ID" value="XM_001471021.2"/>
</dbReference>
<dbReference type="InParanoid" id="A4VCP3"/>
<evidence type="ECO:0000313" key="2">
    <source>
        <dbReference type="EMBL" id="EDK31298.2"/>
    </source>
</evidence>
<dbReference type="GeneID" id="7835337"/>
<dbReference type="AlphaFoldDB" id="A4VCP3"/>
<dbReference type="HOGENOM" id="CLU_1879593_0_0_1"/>
<keyword evidence="3" id="KW-1185">Reference proteome</keyword>
<feature type="region of interest" description="Disordered" evidence="1">
    <location>
        <begin position="288"/>
        <end position="327"/>
    </location>
</feature>
<feature type="compositionally biased region" description="Polar residues" evidence="1">
    <location>
        <begin position="248"/>
        <end position="269"/>
    </location>
</feature>
<accession>A4VCP3</accession>
<dbReference type="KEGG" id="tet:TTHERM_00497809"/>
<protein>
    <submittedName>
        <fullName evidence="2">Uncharacterized protein</fullName>
    </submittedName>
</protein>
<evidence type="ECO:0000256" key="1">
    <source>
        <dbReference type="SAM" id="MobiDB-lite"/>
    </source>
</evidence>
<organism evidence="2 3">
    <name type="scientific">Tetrahymena thermophila (strain SB210)</name>
    <dbReference type="NCBI Taxonomy" id="312017"/>
    <lineage>
        <taxon>Eukaryota</taxon>
        <taxon>Sar</taxon>
        <taxon>Alveolata</taxon>
        <taxon>Ciliophora</taxon>
        <taxon>Intramacronucleata</taxon>
        <taxon>Oligohymenophorea</taxon>
        <taxon>Hymenostomatida</taxon>
        <taxon>Tetrahymenina</taxon>
        <taxon>Tetrahymenidae</taxon>
        <taxon>Tetrahymena</taxon>
    </lineage>
</organism>
<sequence>MTDFYNKYKQLFEGEAQVPSDFNFKSLPSVQYGGLNQNSKDYNIKEFKQLFDEEQYQPKKMQFDSGFKQNNYYQDSLDNAQLLQPKKIIQQDELTSFGSKKPPLNLGQKEYLNFEQFNKNIQYGQDQQRSNSRQSQKRDTLAANAERLLQQDYSSFNKNINSNRLNDYSLQYDNQTKNNIKDNFQQLNQNSAQRLSPNKPPYYMEKQESTYTRNKDNLYSPITSQQYSQGVAYQGMKNNNQAQFFSSSQDKFNSSNQKQMDVSPVTNMSKQRKYQDLYGNSVQYLDNKNQQRQQDRSDNIIQQQQQQSPQIPRQRGIGNQADNGPKQYYEERNQGLLDIIYLKKKFVDHKIITDVSGFPGQGQYKQALVNRIIASKNIEQRKDKLKQQYKTDRVF</sequence>
<proteinExistence type="predicted"/>